<dbReference type="InterPro" id="IPR025272">
    <property type="entry name" value="SocA_Panacea"/>
</dbReference>
<organism evidence="2 3">
    <name type="scientific">Alloscardovia venturai</name>
    <dbReference type="NCBI Taxonomy" id="1769421"/>
    <lineage>
        <taxon>Bacteria</taxon>
        <taxon>Bacillati</taxon>
        <taxon>Actinomycetota</taxon>
        <taxon>Actinomycetes</taxon>
        <taxon>Bifidobacteriales</taxon>
        <taxon>Bifidobacteriaceae</taxon>
        <taxon>Alloscardovia</taxon>
    </lineage>
</organism>
<name>A0ABW2Y8K7_9BIFI</name>
<protein>
    <submittedName>
        <fullName evidence="2">Panacea domain-containing protein</fullName>
    </submittedName>
</protein>
<evidence type="ECO:0000259" key="1">
    <source>
        <dbReference type="Pfam" id="PF13274"/>
    </source>
</evidence>
<comment type="caution">
    <text evidence="2">The sequence shown here is derived from an EMBL/GenBank/DDBJ whole genome shotgun (WGS) entry which is preliminary data.</text>
</comment>
<dbReference type="EMBL" id="JBHTHQ010000024">
    <property type="protein sequence ID" value="MFD0705604.1"/>
    <property type="molecule type" value="Genomic_DNA"/>
</dbReference>
<evidence type="ECO:0000313" key="3">
    <source>
        <dbReference type="Proteomes" id="UP001597036"/>
    </source>
</evidence>
<reference evidence="3" key="1">
    <citation type="journal article" date="2019" name="Int. J. Syst. Evol. Microbiol.">
        <title>The Global Catalogue of Microorganisms (GCM) 10K type strain sequencing project: providing services to taxonomists for standard genome sequencing and annotation.</title>
        <authorList>
            <consortium name="The Broad Institute Genomics Platform"/>
            <consortium name="The Broad Institute Genome Sequencing Center for Infectious Disease"/>
            <person name="Wu L."/>
            <person name="Ma J."/>
        </authorList>
    </citation>
    <scope>NUCLEOTIDE SEQUENCE [LARGE SCALE GENOMIC DNA]</scope>
    <source>
        <strain evidence="3">CCM 8604</strain>
    </source>
</reference>
<dbReference type="RefSeq" id="WP_377939354.1">
    <property type="nucleotide sequence ID" value="NZ_JBHTHQ010000024.1"/>
</dbReference>
<gene>
    <name evidence="2" type="ORF">ACFQY8_07595</name>
</gene>
<sequence>MANTALNVANAFITRYPQHLFTNLSLNKLVYFAQVESLKKTGKVLFDSEIQAWSYGPVEPEVYHTFSRYGSMPILVQSSLQKTDDYTNEIVDSVIKQYGFLSAFDLVTYSHRQNSAWSNVYDGTRNKTITVQDILKSDDITSLPKKVGTLAQGVEDVYDKYRNTFKLLGDA</sequence>
<proteinExistence type="predicted"/>
<keyword evidence="3" id="KW-1185">Reference proteome</keyword>
<dbReference type="Proteomes" id="UP001597036">
    <property type="component" value="Unassembled WGS sequence"/>
</dbReference>
<accession>A0ABW2Y8K7</accession>
<feature type="domain" description="Antitoxin SocA-like Panacea" evidence="1">
    <location>
        <begin position="26"/>
        <end position="117"/>
    </location>
</feature>
<evidence type="ECO:0000313" key="2">
    <source>
        <dbReference type="EMBL" id="MFD0705604.1"/>
    </source>
</evidence>
<dbReference type="Pfam" id="PF13274">
    <property type="entry name" value="SocA_Panacea"/>
    <property type="match status" value="1"/>
</dbReference>